<proteinExistence type="predicted"/>
<feature type="domain" description="Chalcone isomerase" evidence="2">
    <location>
        <begin position="19"/>
        <end position="170"/>
    </location>
</feature>
<organism evidence="3 4">
    <name type="scientific">Candidatus Accumulibacter appositus</name>
    <dbReference type="NCBI Taxonomy" id="1454003"/>
    <lineage>
        <taxon>Bacteria</taxon>
        <taxon>Pseudomonadati</taxon>
        <taxon>Pseudomonadota</taxon>
        <taxon>Betaproteobacteria</taxon>
        <taxon>Candidatus Accumulibacter</taxon>
    </lineage>
</organism>
<dbReference type="InterPro" id="IPR016087">
    <property type="entry name" value="Chalcone_isomerase"/>
</dbReference>
<comment type="caution">
    <text evidence="3">The sequence shown here is derived from an EMBL/GenBank/DDBJ whole genome shotgun (WGS) entry which is preliminary data.</text>
</comment>
<reference evidence="3 4" key="1">
    <citation type="submission" date="2014-02" db="EMBL/GenBank/DDBJ databases">
        <title>Expanding our view of genomic diversity in Candidatus Accumulibacter clades.</title>
        <authorList>
            <person name="Skennerton C.T."/>
            <person name="Barr J.J."/>
            <person name="Slater F.R."/>
            <person name="Bond P.L."/>
            <person name="Tyson G.W."/>
        </authorList>
    </citation>
    <scope>NUCLEOTIDE SEQUENCE [LARGE SCALE GENOMIC DNA]</scope>
    <source>
        <strain evidence="4">BA-92</strain>
    </source>
</reference>
<protein>
    <recommendedName>
        <fullName evidence="2">Chalcone isomerase domain-containing protein</fullName>
    </recommendedName>
</protein>
<evidence type="ECO:0000313" key="3">
    <source>
        <dbReference type="EMBL" id="EXI82658.1"/>
    </source>
</evidence>
<evidence type="ECO:0000313" key="4">
    <source>
        <dbReference type="Proteomes" id="UP000021816"/>
    </source>
</evidence>
<evidence type="ECO:0000259" key="2">
    <source>
        <dbReference type="Pfam" id="PF16036"/>
    </source>
</evidence>
<keyword evidence="1" id="KW-0732">Signal</keyword>
<dbReference type="EMBL" id="JEMX01000010">
    <property type="protein sequence ID" value="EXI82658.1"/>
    <property type="molecule type" value="Genomic_DNA"/>
</dbReference>
<evidence type="ECO:0000256" key="1">
    <source>
        <dbReference type="SAM" id="SignalP"/>
    </source>
</evidence>
<dbReference type="AlphaFoldDB" id="A0A011NIP1"/>
<dbReference type="Proteomes" id="UP000021816">
    <property type="component" value="Unassembled WGS sequence"/>
</dbReference>
<dbReference type="STRING" id="1454003.AW10_00444"/>
<gene>
    <name evidence="3" type="ORF">AW10_00444</name>
</gene>
<dbReference type="PATRIC" id="fig|1454003.3.peg.460"/>
<feature type="chain" id="PRO_5001461206" description="Chalcone isomerase domain-containing protein" evidence="1">
    <location>
        <begin position="20"/>
        <end position="175"/>
    </location>
</feature>
<accession>A0A011NIP1</accession>
<feature type="signal peptide" evidence="1">
    <location>
        <begin position="1"/>
        <end position="19"/>
    </location>
</feature>
<dbReference type="Pfam" id="PF16036">
    <property type="entry name" value="Chalcone_3"/>
    <property type="match status" value="1"/>
</dbReference>
<name>A0A011NIP1_9PROT</name>
<sequence length="175" mass="19340" precursor="true">MKNQLIAAVLLVSSALAQAVPDALRQGGADWTRWGSGEMSWFGFSLYRATLWVAARPGADLTADVPTALQLDYQRDIPRDRLVQASLDEMRRLGASDTQLLRWEGDLSRIFPDVKEGESIVGVHYPGRGASFFHRGQASGEIADAEFARLFFAIWLDPRSSRPGLRAALLERPAL</sequence>